<proteinExistence type="inferred from homology"/>
<keyword evidence="1" id="KW-0472">Membrane</keyword>
<keyword evidence="1" id="KW-1003">Cell membrane</keyword>
<keyword evidence="1" id="KW-0520">NAD</keyword>
<organism evidence="2 3">
    <name type="scientific">Bellilinea caldifistulae</name>
    <dbReference type="NCBI Taxonomy" id="360411"/>
    <lineage>
        <taxon>Bacteria</taxon>
        <taxon>Bacillati</taxon>
        <taxon>Chloroflexota</taxon>
        <taxon>Anaerolineae</taxon>
        <taxon>Anaerolineales</taxon>
        <taxon>Anaerolineaceae</taxon>
        <taxon>Bellilinea</taxon>
    </lineage>
</organism>
<name>A0A0P6XHM3_9CHLR</name>
<comment type="catalytic activity">
    <reaction evidence="1">
        <text>a quinone + NADH + 5 H(+)(in) = a quinol + NAD(+) + 4 H(+)(out)</text>
        <dbReference type="Rhea" id="RHEA:57888"/>
        <dbReference type="ChEBI" id="CHEBI:15378"/>
        <dbReference type="ChEBI" id="CHEBI:24646"/>
        <dbReference type="ChEBI" id="CHEBI:57540"/>
        <dbReference type="ChEBI" id="CHEBI:57945"/>
        <dbReference type="ChEBI" id="CHEBI:132124"/>
    </reaction>
</comment>
<feature type="transmembrane region" description="Helical" evidence="1">
    <location>
        <begin position="131"/>
        <end position="149"/>
    </location>
</feature>
<dbReference type="EC" id="7.1.1.-" evidence="1"/>
<keyword evidence="3" id="KW-1185">Reference proteome</keyword>
<dbReference type="RefSeq" id="WP_061918536.1">
    <property type="nucleotide sequence ID" value="NZ_DF967971.1"/>
</dbReference>
<dbReference type="AlphaFoldDB" id="A0A0P6XHM3"/>
<comment type="caution">
    <text evidence="2">The sequence shown here is derived from an EMBL/GenBank/DDBJ whole genome shotgun (WGS) entry which is preliminary data.</text>
</comment>
<feature type="transmembrane region" description="Helical" evidence="1">
    <location>
        <begin position="89"/>
        <end position="110"/>
    </location>
</feature>
<comment type="similarity">
    <text evidence="1">Belongs to the complex I subunit 6 family.</text>
</comment>
<evidence type="ECO:0000313" key="3">
    <source>
        <dbReference type="Proteomes" id="UP000050514"/>
    </source>
</evidence>
<feature type="transmembrane region" description="Helical" evidence="1">
    <location>
        <begin position="51"/>
        <end position="69"/>
    </location>
</feature>
<feature type="transmembrane region" description="Helical" evidence="1">
    <location>
        <begin position="27"/>
        <end position="44"/>
    </location>
</feature>
<dbReference type="EMBL" id="LGHJ01000017">
    <property type="protein sequence ID" value="KPL74414.1"/>
    <property type="molecule type" value="Genomic_DNA"/>
</dbReference>
<evidence type="ECO:0000313" key="2">
    <source>
        <dbReference type="EMBL" id="KPL74414.1"/>
    </source>
</evidence>
<comment type="subcellular location">
    <subcellularLocation>
        <location evidence="1">Cell membrane</location>
        <topology evidence="1">Multi-pass membrane protein</topology>
    </subcellularLocation>
</comment>
<evidence type="ECO:0000256" key="1">
    <source>
        <dbReference type="RuleBase" id="RU004429"/>
    </source>
</evidence>
<keyword evidence="1" id="KW-0812">Transmembrane</keyword>
<keyword evidence="1" id="KW-1133">Transmembrane helix</keyword>
<dbReference type="InterPro" id="IPR001457">
    <property type="entry name" value="NADH_UbQ/plastoQ_OxRdtase_su6"/>
</dbReference>
<dbReference type="OrthoDB" id="164762at2"/>
<gene>
    <name evidence="2" type="ORF">AC812_11315</name>
</gene>
<comment type="caution">
    <text evidence="1">Lacks conserved residue(s) required for the propagation of feature annotation.</text>
</comment>
<dbReference type="Pfam" id="PF00499">
    <property type="entry name" value="Oxidored_q3"/>
    <property type="match status" value="1"/>
</dbReference>
<dbReference type="GO" id="GO:0005886">
    <property type="term" value="C:plasma membrane"/>
    <property type="evidence" value="ECO:0007669"/>
    <property type="project" value="UniProtKB-SubCell"/>
</dbReference>
<reference evidence="2 3" key="1">
    <citation type="submission" date="2015-07" db="EMBL/GenBank/DDBJ databases">
        <title>Draft genome of Bellilinea caldifistulae DSM 17877.</title>
        <authorList>
            <person name="Hemp J."/>
            <person name="Ward L.M."/>
            <person name="Pace L.A."/>
            <person name="Fischer W.W."/>
        </authorList>
    </citation>
    <scope>NUCLEOTIDE SEQUENCE [LARGE SCALE GENOMIC DNA]</scope>
    <source>
        <strain evidence="2 3">GOMI-1</strain>
    </source>
</reference>
<sequence>MLHLVTAVGILVCAIQAIRSRRLIVSALWLAGTSALVALELYLLGAPEIGVIELSVGAGLVTVLFVFAINLTGEEAADLKGLIKEPLAVVMSVLAIVLLGVLLVPGIDRAGPSVGEPALKVVLWGNRQMDVFLQAVLVFCGVLGVLGLLSERESTPAEHSLSEDGE</sequence>
<dbReference type="GO" id="GO:0008137">
    <property type="term" value="F:NADH dehydrogenase (ubiquinone) activity"/>
    <property type="evidence" value="ECO:0007669"/>
    <property type="project" value="UniProtKB-UniRule"/>
</dbReference>
<protein>
    <recommendedName>
        <fullName evidence="1">NADH-quinone oxidoreductase subunit J</fullName>
        <ecNumber evidence="1">7.1.1.-</ecNumber>
    </recommendedName>
</protein>
<accession>A0A0P6XHM3</accession>
<dbReference type="Gene3D" id="1.20.120.1200">
    <property type="entry name" value="NADH-ubiquinone/plastoquinone oxidoreductase chain 6, subunit NuoJ"/>
    <property type="match status" value="1"/>
</dbReference>
<dbReference type="GO" id="GO:0048038">
    <property type="term" value="F:quinone binding"/>
    <property type="evidence" value="ECO:0007669"/>
    <property type="project" value="UniProtKB-UniRule"/>
</dbReference>
<dbReference type="Proteomes" id="UP000050514">
    <property type="component" value="Unassembled WGS sequence"/>
</dbReference>
<dbReference type="STRING" id="360411.AC812_11315"/>
<comment type="function">
    <text evidence="1">NDH-1 shuttles electrons from NADH, via FMN and iron-sulfur (Fe-S) centers, to quinones in the respiratory chain. Couples the redox reaction to proton translocation (for every two electrons transferred, four hydrogen ions are translocated across the cytoplasmic membrane), and thus conserves the redox energy in a proton gradient.</text>
</comment>
<keyword evidence="1" id="KW-0874">Quinone</keyword>
<dbReference type="InterPro" id="IPR042106">
    <property type="entry name" value="Nuo/plastoQ_OxRdtase_6_NuoJ"/>
</dbReference>